<sequence length="77" mass="8172">MKLRKIAFTLLAVTAMGVGTAGAAHAAEIAPGWERYGVYSTDSECQSKMHDLTSAGKIDGGECYAEGRGHALDVHYK</sequence>
<dbReference type="EMBL" id="JANCPR020000026">
    <property type="protein sequence ID" value="MDJ1135103.1"/>
    <property type="molecule type" value="Genomic_DNA"/>
</dbReference>
<name>A0ABT7A387_9ACTN</name>
<gene>
    <name evidence="2" type="ORF">NMN56_024705</name>
</gene>
<dbReference type="Proteomes" id="UP001214441">
    <property type="component" value="Unassembled WGS sequence"/>
</dbReference>
<evidence type="ECO:0000313" key="2">
    <source>
        <dbReference type="EMBL" id="MDJ1135103.1"/>
    </source>
</evidence>
<accession>A0ABT7A387</accession>
<comment type="caution">
    <text evidence="2">The sequence shown here is derived from an EMBL/GenBank/DDBJ whole genome shotgun (WGS) entry which is preliminary data.</text>
</comment>
<keyword evidence="1" id="KW-0732">Signal</keyword>
<evidence type="ECO:0000256" key="1">
    <source>
        <dbReference type="SAM" id="SignalP"/>
    </source>
</evidence>
<keyword evidence="3" id="KW-1185">Reference proteome</keyword>
<dbReference type="RefSeq" id="WP_274043287.1">
    <property type="nucleotide sequence ID" value="NZ_JANCPR020000026.1"/>
</dbReference>
<evidence type="ECO:0000313" key="3">
    <source>
        <dbReference type="Proteomes" id="UP001214441"/>
    </source>
</evidence>
<organism evidence="2 3">
    <name type="scientific">Streptomyces iconiensis</name>
    <dbReference type="NCBI Taxonomy" id="1384038"/>
    <lineage>
        <taxon>Bacteria</taxon>
        <taxon>Bacillati</taxon>
        <taxon>Actinomycetota</taxon>
        <taxon>Actinomycetes</taxon>
        <taxon>Kitasatosporales</taxon>
        <taxon>Streptomycetaceae</taxon>
        <taxon>Streptomyces</taxon>
    </lineage>
</organism>
<feature type="chain" id="PRO_5045604881" evidence="1">
    <location>
        <begin position="27"/>
        <end position="77"/>
    </location>
</feature>
<feature type="signal peptide" evidence="1">
    <location>
        <begin position="1"/>
        <end position="26"/>
    </location>
</feature>
<proteinExistence type="predicted"/>
<protein>
    <submittedName>
        <fullName evidence="2">Uncharacterized protein</fullName>
    </submittedName>
</protein>
<reference evidence="2 3" key="1">
    <citation type="submission" date="2023-05" db="EMBL/GenBank/DDBJ databases">
        <title>Streptantibioticus silvisoli sp. nov., acidotolerant actinomycetes 1 from pine litter.</title>
        <authorList>
            <person name="Swiecimska M."/>
            <person name="Golinska P."/>
            <person name="Sangal V."/>
            <person name="Wachnowicz B."/>
            <person name="Goodfellow M."/>
        </authorList>
    </citation>
    <scope>NUCLEOTIDE SEQUENCE [LARGE SCALE GENOMIC DNA]</scope>
    <source>
        <strain evidence="2 3">DSM 42109</strain>
    </source>
</reference>